<feature type="domain" description="Histidine kinase" evidence="7">
    <location>
        <begin position="149"/>
        <end position="368"/>
    </location>
</feature>
<dbReference type="AlphaFoldDB" id="A0A3B7R3D8"/>
<dbReference type="EC" id="2.7.13.3" evidence="2"/>
<keyword evidence="5" id="KW-0418">Kinase</keyword>
<dbReference type="RefSeq" id="WP_119443458.1">
    <property type="nucleotide sequence ID" value="NZ_CP032317.1"/>
</dbReference>
<dbReference type="InterPro" id="IPR035965">
    <property type="entry name" value="PAS-like_dom_sf"/>
</dbReference>
<dbReference type="Gene3D" id="3.30.450.20">
    <property type="entry name" value="PAS domain"/>
    <property type="match status" value="1"/>
</dbReference>
<dbReference type="PROSITE" id="PS50109">
    <property type="entry name" value="HIS_KIN"/>
    <property type="match status" value="1"/>
</dbReference>
<evidence type="ECO:0000313" key="10">
    <source>
        <dbReference type="Proteomes" id="UP000262802"/>
    </source>
</evidence>
<dbReference type="InterPro" id="IPR036097">
    <property type="entry name" value="HisK_dim/P_sf"/>
</dbReference>
<evidence type="ECO:0000259" key="8">
    <source>
        <dbReference type="PROSITE" id="PS50112"/>
    </source>
</evidence>
<feature type="domain" description="PAS" evidence="8">
    <location>
        <begin position="30"/>
        <end position="84"/>
    </location>
</feature>
<dbReference type="PROSITE" id="PS50112">
    <property type="entry name" value="PAS"/>
    <property type="match status" value="1"/>
</dbReference>
<name>A0A3B7R3D8_9BACT</name>
<dbReference type="SUPFAM" id="SSF55785">
    <property type="entry name" value="PYP-like sensor domain (PAS domain)"/>
    <property type="match status" value="1"/>
</dbReference>
<proteinExistence type="predicted"/>
<dbReference type="PANTHER" id="PTHR43711">
    <property type="entry name" value="TWO-COMPONENT HISTIDINE KINASE"/>
    <property type="match status" value="1"/>
</dbReference>
<dbReference type="Gene3D" id="1.10.287.130">
    <property type="match status" value="1"/>
</dbReference>
<dbReference type="FunFam" id="3.30.565.10:FF:000006">
    <property type="entry name" value="Sensor histidine kinase WalK"/>
    <property type="match status" value="1"/>
</dbReference>
<evidence type="ECO:0000313" key="9">
    <source>
        <dbReference type="EMBL" id="AYA35869.1"/>
    </source>
</evidence>
<protein>
    <recommendedName>
        <fullName evidence="2">histidine kinase</fullName>
        <ecNumber evidence="2">2.7.13.3</ecNumber>
    </recommendedName>
</protein>
<evidence type="ECO:0000256" key="5">
    <source>
        <dbReference type="ARBA" id="ARBA00022777"/>
    </source>
</evidence>
<keyword evidence="10" id="KW-1185">Reference proteome</keyword>
<keyword evidence="4" id="KW-0808">Transferase</keyword>
<dbReference type="GO" id="GO:0000155">
    <property type="term" value="F:phosphorelay sensor kinase activity"/>
    <property type="evidence" value="ECO:0007669"/>
    <property type="project" value="InterPro"/>
</dbReference>
<evidence type="ECO:0000256" key="4">
    <source>
        <dbReference type="ARBA" id="ARBA00022679"/>
    </source>
</evidence>
<keyword evidence="6" id="KW-0902">Two-component regulatory system</keyword>
<accession>A0A3B7R3D8</accession>
<evidence type="ECO:0000256" key="2">
    <source>
        <dbReference type="ARBA" id="ARBA00012438"/>
    </source>
</evidence>
<dbReference type="CDD" id="cd00130">
    <property type="entry name" value="PAS"/>
    <property type="match status" value="1"/>
</dbReference>
<dbReference type="Pfam" id="PF02518">
    <property type="entry name" value="HATPase_c"/>
    <property type="match status" value="1"/>
</dbReference>
<dbReference type="PANTHER" id="PTHR43711:SF26">
    <property type="entry name" value="SENSOR HISTIDINE KINASE RCSC"/>
    <property type="match status" value="1"/>
</dbReference>
<evidence type="ECO:0000256" key="3">
    <source>
        <dbReference type="ARBA" id="ARBA00022553"/>
    </source>
</evidence>
<dbReference type="InterPro" id="IPR005467">
    <property type="entry name" value="His_kinase_dom"/>
</dbReference>
<dbReference type="KEGG" id="hyh:D3Y59_01675"/>
<dbReference type="SMART" id="SM00387">
    <property type="entry name" value="HATPase_c"/>
    <property type="match status" value="1"/>
</dbReference>
<dbReference type="InterPro" id="IPR000014">
    <property type="entry name" value="PAS"/>
</dbReference>
<reference evidence="9 10" key="1">
    <citation type="submission" date="2018-09" db="EMBL/GenBank/DDBJ databases">
        <title>Hymenobacter medium sp. nov., isolated from R2A medium.</title>
        <authorList>
            <person name="Yingchao G."/>
        </authorList>
    </citation>
    <scope>NUCLEOTIDE SEQUENCE [LARGE SCALE GENOMIC DNA]</scope>
    <source>
        <strain evidence="10">sh-6</strain>
    </source>
</reference>
<dbReference type="InterPro" id="IPR013656">
    <property type="entry name" value="PAS_4"/>
</dbReference>
<dbReference type="CDD" id="cd00075">
    <property type="entry name" value="HATPase"/>
    <property type="match status" value="1"/>
</dbReference>
<dbReference type="PRINTS" id="PR00344">
    <property type="entry name" value="BCTRLSENSOR"/>
</dbReference>
<sequence>MVFSPNAMVDFALLFGPLAQHSQVVYYCYDVHAQRVAYVSQAYETVFGGNPARINEELPGLKANLHPDDLEFLDEQLRRVLGGQSMEDAELRLKYPNGRRQWVCFTAVRAAGPGNQFYISGTVRDITQSKQYMDNAHKFNAKKNATLEILSHDLSGPLVVAQQLAEHIAQQSAGYHDEALNELVRLLHETCKDSVDLIRDFVDQEFLESVNVVLKRERLDMVAWAQTVVVEYQRSAQKLNKHFHFEAPPEPIYVSCDKNKFEQVLNNLISNAIKFTHDGGNIAVRVEPLPGGACISVTDDGIGIPAALQPVLFDKFTKARRPGLRGEKTTGLGMSVIKTIVDLHHGRITFESTENKGSAFRIELPAAPPTPDGA</sequence>
<evidence type="ECO:0000256" key="1">
    <source>
        <dbReference type="ARBA" id="ARBA00000085"/>
    </source>
</evidence>
<evidence type="ECO:0000256" key="6">
    <source>
        <dbReference type="ARBA" id="ARBA00023012"/>
    </source>
</evidence>
<dbReference type="Gene3D" id="3.30.565.10">
    <property type="entry name" value="Histidine kinase-like ATPase, C-terminal domain"/>
    <property type="match status" value="1"/>
</dbReference>
<evidence type="ECO:0000259" key="7">
    <source>
        <dbReference type="PROSITE" id="PS50109"/>
    </source>
</evidence>
<dbReference type="Pfam" id="PF08448">
    <property type="entry name" value="PAS_4"/>
    <property type="match status" value="1"/>
</dbReference>
<dbReference type="Proteomes" id="UP000262802">
    <property type="component" value="Chromosome"/>
</dbReference>
<dbReference type="InterPro" id="IPR050736">
    <property type="entry name" value="Sensor_HK_Regulatory"/>
</dbReference>
<dbReference type="InterPro" id="IPR003594">
    <property type="entry name" value="HATPase_dom"/>
</dbReference>
<dbReference type="SUPFAM" id="SSF47384">
    <property type="entry name" value="Homodimeric domain of signal transducing histidine kinase"/>
    <property type="match status" value="1"/>
</dbReference>
<dbReference type="SUPFAM" id="SSF55874">
    <property type="entry name" value="ATPase domain of HSP90 chaperone/DNA topoisomerase II/histidine kinase"/>
    <property type="match status" value="1"/>
</dbReference>
<dbReference type="EMBL" id="CP032317">
    <property type="protein sequence ID" value="AYA35869.1"/>
    <property type="molecule type" value="Genomic_DNA"/>
</dbReference>
<dbReference type="InterPro" id="IPR004358">
    <property type="entry name" value="Sig_transdc_His_kin-like_C"/>
</dbReference>
<dbReference type="InterPro" id="IPR036890">
    <property type="entry name" value="HATPase_C_sf"/>
</dbReference>
<organism evidence="9 10">
    <name type="scientific">Hymenobacter oligotrophus</name>
    <dbReference type="NCBI Taxonomy" id="2319843"/>
    <lineage>
        <taxon>Bacteria</taxon>
        <taxon>Pseudomonadati</taxon>
        <taxon>Bacteroidota</taxon>
        <taxon>Cytophagia</taxon>
        <taxon>Cytophagales</taxon>
        <taxon>Hymenobacteraceae</taxon>
        <taxon>Hymenobacter</taxon>
    </lineage>
</organism>
<dbReference type="OrthoDB" id="9757990at2"/>
<comment type="catalytic activity">
    <reaction evidence="1">
        <text>ATP + protein L-histidine = ADP + protein N-phospho-L-histidine.</text>
        <dbReference type="EC" id="2.7.13.3"/>
    </reaction>
</comment>
<dbReference type="NCBIfam" id="TIGR00229">
    <property type="entry name" value="sensory_box"/>
    <property type="match status" value="1"/>
</dbReference>
<keyword evidence="3" id="KW-0597">Phosphoprotein</keyword>
<gene>
    <name evidence="9" type="ORF">D3Y59_01675</name>
</gene>